<accession>A0A1I1P262</accession>
<dbReference type="Proteomes" id="UP000231644">
    <property type="component" value="Unassembled WGS sequence"/>
</dbReference>
<evidence type="ECO:0000313" key="2">
    <source>
        <dbReference type="Proteomes" id="UP000231644"/>
    </source>
</evidence>
<dbReference type="EMBL" id="FOLX01000001">
    <property type="protein sequence ID" value="SFD03907.1"/>
    <property type="molecule type" value="Genomic_DNA"/>
</dbReference>
<name>A0A1I1P262_9RHOB</name>
<sequence length="146" mass="16541">MLDHSKISSTEFPPLERHLPRDFPGLDLNFCRNPTCASFGMHPDPFKRTTDSDPAPGSVLRGTVSGAMHEEYFKCPTCNKTSRLRKNRAIPEGYRRLKYLPEHDPTAPSCRSEGCFAHGMSGEANQGFYWRFGKTAKGDPRYKCRL</sequence>
<gene>
    <name evidence="1" type="ORF">SAMN05421762_3291</name>
</gene>
<reference evidence="1 2" key="1">
    <citation type="submission" date="2016-10" db="EMBL/GenBank/DDBJ databases">
        <authorList>
            <person name="de Groot N.N."/>
        </authorList>
    </citation>
    <scope>NUCLEOTIDE SEQUENCE [LARGE SCALE GENOMIC DNA]</scope>
    <source>
        <strain evidence="1 2">DSM 29619</strain>
    </source>
</reference>
<protein>
    <submittedName>
        <fullName evidence="1">Uncharacterized protein</fullName>
    </submittedName>
</protein>
<proteinExistence type="predicted"/>
<organism evidence="1 2">
    <name type="scientific">Pseudooceanicola nitratireducens</name>
    <dbReference type="NCBI Taxonomy" id="517719"/>
    <lineage>
        <taxon>Bacteria</taxon>
        <taxon>Pseudomonadati</taxon>
        <taxon>Pseudomonadota</taxon>
        <taxon>Alphaproteobacteria</taxon>
        <taxon>Rhodobacterales</taxon>
        <taxon>Paracoccaceae</taxon>
        <taxon>Pseudooceanicola</taxon>
    </lineage>
</organism>
<keyword evidence="2" id="KW-1185">Reference proteome</keyword>
<evidence type="ECO:0000313" key="1">
    <source>
        <dbReference type="EMBL" id="SFD03907.1"/>
    </source>
</evidence>
<dbReference type="STRING" id="517719.SAMN05421762_3291"/>
<dbReference type="AlphaFoldDB" id="A0A1I1P262"/>